<keyword evidence="2" id="KW-0732">Signal</keyword>
<evidence type="ECO:0000313" key="3">
    <source>
        <dbReference type="Ensembl" id="ENSVKKP00000025994.1"/>
    </source>
</evidence>
<feature type="signal peptide" evidence="2">
    <location>
        <begin position="1"/>
        <end position="23"/>
    </location>
</feature>
<sequence>MALKLAGLLICILGIGPLPLEDAEDVAGETGTDTLGCDCCYSNGWCSDRHQADACLSYQIVRQNGIADEQIIVPKHLRDL</sequence>
<dbReference type="GO" id="GO:0008233">
    <property type="term" value="F:peptidase activity"/>
    <property type="evidence" value="ECO:0007669"/>
    <property type="project" value="InterPro"/>
</dbReference>
<feature type="chain" id="PRO_5034531460" evidence="2">
    <location>
        <begin position="24"/>
        <end position="80"/>
    </location>
</feature>
<comment type="similarity">
    <text evidence="1">Belongs to the peptidase C13 family.</text>
</comment>
<reference evidence="3" key="2">
    <citation type="submission" date="2025-09" db="UniProtKB">
        <authorList>
            <consortium name="Ensembl"/>
        </authorList>
    </citation>
    <scope>IDENTIFICATION</scope>
</reference>
<dbReference type="GO" id="GO:0006508">
    <property type="term" value="P:proteolysis"/>
    <property type="evidence" value="ECO:0007669"/>
    <property type="project" value="InterPro"/>
</dbReference>
<dbReference type="InterPro" id="IPR001096">
    <property type="entry name" value="Peptidase_C13"/>
</dbReference>
<dbReference type="Gene3D" id="3.40.50.1460">
    <property type="match status" value="1"/>
</dbReference>
<evidence type="ECO:0000256" key="1">
    <source>
        <dbReference type="ARBA" id="ARBA00009941"/>
    </source>
</evidence>
<dbReference type="Proteomes" id="UP000694545">
    <property type="component" value="Unplaced"/>
</dbReference>
<proteinExistence type="inferred from homology"/>
<dbReference type="Ensembl" id="ENSVKKT00000026630.1">
    <property type="protein sequence ID" value="ENSVKKP00000025994.1"/>
    <property type="gene ID" value="ENSVKKG00000017020.1"/>
</dbReference>
<evidence type="ECO:0000313" key="4">
    <source>
        <dbReference type="Proteomes" id="UP000694545"/>
    </source>
</evidence>
<dbReference type="Pfam" id="PF01650">
    <property type="entry name" value="Peptidase_C13"/>
    <property type="match status" value="1"/>
</dbReference>
<protein>
    <submittedName>
        <fullName evidence="3">Uncharacterized protein</fullName>
    </submittedName>
</protein>
<keyword evidence="4" id="KW-1185">Reference proteome</keyword>
<evidence type="ECO:0000256" key="2">
    <source>
        <dbReference type="SAM" id="SignalP"/>
    </source>
</evidence>
<organism evidence="3 4">
    <name type="scientific">Varanus komodoensis</name>
    <name type="common">Komodo dragon</name>
    <dbReference type="NCBI Taxonomy" id="61221"/>
    <lineage>
        <taxon>Eukaryota</taxon>
        <taxon>Metazoa</taxon>
        <taxon>Chordata</taxon>
        <taxon>Craniata</taxon>
        <taxon>Vertebrata</taxon>
        <taxon>Euteleostomi</taxon>
        <taxon>Lepidosauria</taxon>
        <taxon>Squamata</taxon>
        <taxon>Bifurcata</taxon>
        <taxon>Unidentata</taxon>
        <taxon>Episquamata</taxon>
        <taxon>Toxicofera</taxon>
        <taxon>Anguimorpha</taxon>
        <taxon>Paleoanguimorpha</taxon>
        <taxon>Varanoidea</taxon>
        <taxon>Varanidae</taxon>
        <taxon>Varanus</taxon>
    </lineage>
</organism>
<name>A0A8D2LQB2_VARKO</name>
<reference evidence="3" key="1">
    <citation type="submission" date="2025-08" db="UniProtKB">
        <authorList>
            <consortium name="Ensembl"/>
        </authorList>
    </citation>
    <scope>IDENTIFICATION</scope>
</reference>
<dbReference type="AlphaFoldDB" id="A0A8D2LQB2"/>
<accession>A0A8D2LQB2</accession>